<evidence type="ECO:0000313" key="1">
    <source>
        <dbReference type="EMBL" id="KAK7418432.1"/>
    </source>
</evidence>
<evidence type="ECO:0000313" key="2">
    <source>
        <dbReference type="Proteomes" id="UP001498476"/>
    </source>
</evidence>
<proteinExistence type="predicted"/>
<dbReference type="EMBL" id="JAZAVJ010000047">
    <property type="protein sequence ID" value="KAK7418432.1"/>
    <property type="molecule type" value="Genomic_DNA"/>
</dbReference>
<protein>
    <submittedName>
        <fullName evidence="1">Uncharacterized protein</fullName>
    </submittedName>
</protein>
<accession>A0ABR1HBX9</accession>
<reference evidence="1 2" key="1">
    <citation type="journal article" date="2025" name="Microbiol. Resour. Announc.">
        <title>Draft genome sequences for Neonectria magnoliae and Neonectria punicea, canker pathogens of Liriodendron tulipifera and Acer saccharum in West Virginia.</title>
        <authorList>
            <person name="Petronek H.M."/>
            <person name="Kasson M.T."/>
            <person name="Metheny A.M."/>
            <person name="Stauder C.M."/>
            <person name="Lovett B."/>
            <person name="Lynch S.C."/>
            <person name="Garnas J.R."/>
            <person name="Kasson L.R."/>
            <person name="Stajich J.E."/>
        </authorList>
    </citation>
    <scope>NUCLEOTIDE SEQUENCE [LARGE SCALE GENOMIC DNA]</scope>
    <source>
        <strain evidence="1 2">NRRL 64653</strain>
    </source>
</reference>
<dbReference type="Proteomes" id="UP001498476">
    <property type="component" value="Unassembled WGS sequence"/>
</dbReference>
<gene>
    <name evidence="1" type="ORF">QQX98_003924</name>
</gene>
<name>A0ABR1HBX9_9HYPO</name>
<organism evidence="1 2">
    <name type="scientific">Neonectria punicea</name>
    <dbReference type="NCBI Taxonomy" id="979145"/>
    <lineage>
        <taxon>Eukaryota</taxon>
        <taxon>Fungi</taxon>
        <taxon>Dikarya</taxon>
        <taxon>Ascomycota</taxon>
        <taxon>Pezizomycotina</taxon>
        <taxon>Sordariomycetes</taxon>
        <taxon>Hypocreomycetidae</taxon>
        <taxon>Hypocreales</taxon>
        <taxon>Nectriaceae</taxon>
        <taxon>Neonectria</taxon>
    </lineage>
</organism>
<sequence>MMASPEAPLERVIEALRAPGTPAGYGITGISRSMEQLRKELNYYYTSPTAPESSSQSIGHRVHSLHCALEPLLENDGPYIRAWALAIQAFLHKTWPSSPEVSLGDLAKRLGGALGEPEIRLCSSIEMTVWQYFVGAVTAEEGSETREWFITRLQRMFLPMRVREWKTVTRILERALMPDLRLLVEFKEMWDKAIHVPG</sequence>
<keyword evidence="2" id="KW-1185">Reference proteome</keyword>
<comment type="caution">
    <text evidence="1">The sequence shown here is derived from an EMBL/GenBank/DDBJ whole genome shotgun (WGS) entry which is preliminary data.</text>
</comment>